<dbReference type="NCBIfam" id="TIGR02675">
    <property type="entry name" value="tape_meas_nterm"/>
    <property type="match status" value="1"/>
</dbReference>
<dbReference type="Pfam" id="PF20155">
    <property type="entry name" value="TMP_3"/>
    <property type="match status" value="1"/>
</dbReference>
<feature type="transmembrane region" description="Helical" evidence="1">
    <location>
        <begin position="711"/>
        <end position="731"/>
    </location>
</feature>
<evidence type="ECO:0000259" key="2">
    <source>
        <dbReference type="Pfam" id="PF20155"/>
    </source>
</evidence>
<sequence length="1036" mass="109529">MAGNIKGITIEIDGDTTKLDKALSNVTSRTKSVNSELRQVSGLLKFNPSSTELVAQKQQLLSQQIQNTSEKLQTLKGAQAQVDAQFKAGTLGEDKYRAFQRELIATEGSLKSYKGQLAASKAEQAALGTATTRLNGYFAASGRSVADFADILGPRLTRSIQSGTASASEISSAINKIGRTVTNNDDDFQKFNNILKKLDDGGSIDRVRADLTRLDKKTEDSGRSMGTFKDKLSFGAVAGAASNAMQTLTGGMGDLISQGVQASDAMDKFKSTMKFAGLGDKEIEAAGKAVQKYADDTVYDLGDVSNATAQLAANGVPHYTELTQAAGNLNAVAGGNADTYKSVTMVMTQTAGAGKLTTENFNQLADAIPGASGKLQEALKKNGAYTGNFRDAMEKGQITADEFNKAIMDLGMTDAAKKAATSTSTFEGAIGNLQANVVGGINDIIKSIGKANLTKLISTISNGLVGALKTVVNALKFVAQNADAFKSLAIAVGIFVAAIKVGMIINTFVTAIKEGKTAMMALNAVMGVNPFVLLIAGIAAVVAGLVYFFTQTKTGRQLWQSFVDWLKQLWQGIAQFFSQLWTSIKQIFTTTVNAIGQGINTAFTAIKNVIDTVMQAIGTGIGIAWDAIKAVFTVAITAIALVVGTTFNIIKGAIQLAMDGIKLVITTAWNIIKAVVTPIIEGFKLVITTAWNLIKTVTTTVFNAIKDYLLMLWNAIVVSVTPIINVIKTVITTVWNAISGVTTTVFNAIKDYLLMIWNAIVSSVTMLINAIRTVITTVWNAISSVTSSIWNTIKSVITAVWSAISSAVSNAINAVRSVVTSVWNAISSVTSSVWNAIRSVISNVWSGIQSGVSNAINAVQSVISNIWNSISNTTSNVWNGIKSAIEGPINTAKNIVGGAIDAIKGFFSFRISWPHIPMPHFAIRPSGWSIGDLLKGSIPRLGINWYAKGGIMTKPTMFSSNGSSVNVGGEAGPEAILPLNDKNLSMIGKAIAENMEGSGVTVHIDAIYGAITDLIARQWAGKLAVAMQRAAQKGDA</sequence>
<feature type="transmembrane region" description="Helical" evidence="1">
    <location>
        <begin position="752"/>
        <end position="771"/>
    </location>
</feature>
<proteinExistence type="predicted"/>
<keyword evidence="1" id="KW-1133">Transmembrane helix</keyword>
<organism evidence="3 4">
    <name type="scientific">Lacticaseibacillus paracasei NRIC 0644</name>
    <dbReference type="NCBI Taxonomy" id="1435038"/>
    <lineage>
        <taxon>Bacteria</taxon>
        <taxon>Bacillati</taxon>
        <taxon>Bacillota</taxon>
        <taxon>Bacilli</taxon>
        <taxon>Lactobacillales</taxon>
        <taxon>Lactobacillaceae</taxon>
        <taxon>Lacticaseibacillus</taxon>
    </lineage>
</organism>
<feature type="transmembrane region" description="Helical" evidence="1">
    <location>
        <begin position="488"/>
        <end position="509"/>
    </location>
</feature>
<dbReference type="PANTHER" id="PTHR37813">
    <property type="entry name" value="FELS-2 PROPHAGE PROTEIN"/>
    <property type="match status" value="1"/>
</dbReference>
<keyword evidence="1" id="KW-0812">Transmembrane</keyword>
<dbReference type="Gene3D" id="1.20.120.20">
    <property type="entry name" value="Apolipoprotein"/>
    <property type="match status" value="3"/>
</dbReference>
<dbReference type="RefSeq" id="WP_052956584.1">
    <property type="nucleotide sequence ID" value="NZ_BAYM01000080.1"/>
</dbReference>
<dbReference type="Proteomes" id="UP000032552">
    <property type="component" value="Unassembled WGS sequence"/>
</dbReference>
<dbReference type="EMBL" id="BAYM01000080">
    <property type="protein sequence ID" value="GAN36477.1"/>
    <property type="molecule type" value="Genomic_DNA"/>
</dbReference>
<reference evidence="4" key="1">
    <citation type="submission" date="2014-05" db="EMBL/GenBank/DDBJ databases">
        <title>Whole genome sequencing of Lactobacillus casei NRIC0644.</title>
        <authorList>
            <person name="Atarashi H."/>
            <person name="Yoshida Y."/>
            <person name="Fujimura S."/>
            <person name="Tanaka N."/>
            <person name="Shiwa Y."/>
            <person name="Yoshikawa H."/>
            <person name="Okada S."/>
            <person name="Nakagawa J."/>
        </authorList>
    </citation>
    <scope>NUCLEOTIDE SEQUENCE [LARGE SCALE GENOMIC DNA]</scope>
    <source>
        <strain evidence="4">NRIC0644</strain>
    </source>
</reference>
<keyword evidence="1" id="KW-0472">Membrane</keyword>
<feature type="domain" description="Tape measure protein N-terminal" evidence="2">
    <location>
        <begin position="258"/>
        <end position="445"/>
    </location>
</feature>
<evidence type="ECO:0000256" key="1">
    <source>
        <dbReference type="SAM" id="Phobius"/>
    </source>
</evidence>
<dbReference type="AlphaFoldDB" id="A0A0C9Q9F8"/>
<gene>
    <name evidence="3" type="ORF">LC0644_1066</name>
</gene>
<name>A0A0C9Q9F8_LACPA</name>
<feature type="transmembrane region" description="Helical" evidence="1">
    <location>
        <begin position="630"/>
        <end position="650"/>
    </location>
</feature>
<evidence type="ECO:0000313" key="4">
    <source>
        <dbReference type="Proteomes" id="UP000032552"/>
    </source>
</evidence>
<protein>
    <recommendedName>
        <fullName evidence="2">Tape measure protein N-terminal domain-containing protein</fullName>
    </recommendedName>
</protein>
<comment type="caution">
    <text evidence="3">The sequence shown here is derived from an EMBL/GenBank/DDBJ whole genome shotgun (WGS) entry which is preliminary data.</text>
</comment>
<evidence type="ECO:0000313" key="3">
    <source>
        <dbReference type="EMBL" id="GAN36477.1"/>
    </source>
</evidence>
<dbReference type="PANTHER" id="PTHR37813:SF1">
    <property type="entry name" value="FELS-2 PROPHAGE PROTEIN"/>
    <property type="match status" value="1"/>
</dbReference>
<dbReference type="SUPFAM" id="SSF48371">
    <property type="entry name" value="ARM repeat"/>
    <property type="match status" value="1"/>
</dbReference>
<feature type="transmembrane region" description="Helical" evidence="1">
    <location>
        <begin position="521"/>
        <end position="549"/>
    </location>
</feature>
<dbReference type="InterPro" id="IPR013491">
    <property type="entry name" value="Tape_meas_N"/>
</dbReference>
<feature type="transmembrane region" description="Helical" evidence="1">
    <location>
        <begin position="671"/>
        <end position="691"/>
    </location>
</feature>
<accession>A0A0C9Q9F8</accession>
<dbReference type="InterPro" id="IPR016024">
    <property type="entry name" value="ARM-type_fold"/>
</dbReference>